<accession>A0A6J6CCX8</accession>
<dbReference type="EMBL" id="CAEZYU010000164">
    <property type="protein sequence ID" value="CAB4761692.1"/>
    <property type="molecule type" value="Genomic_DNA"/>
</dbReference>
<dbReference type="EMBL" id="CAEZSF010000168">
    <property type="protein sequence ID" value="CAB4548965.1"/>
    <property type="molecule type" value="Genomic_DNA"/>
</dbReference>
<gene>
    <name evidence="1" type="ORF">UFOPK1358_01490</name>
    <name evidence="2" type="ORF">UFOPK2766_02249</name>
</gene>
<sequence>MGERWWLAADGKYYAPDLHPDFVGPPFKPSQARPIPRAGSIIIDDFVEGAWLTYSE</sequence>
<reference evidence="1" key="1">
    <citation type="submission" date="2020-05" db="EMBL/GenBank/DDBJ databases">
        <authorList>
            <person name="Chiriac C."/>
            <person name="Salcher M."/>
            <person name="Ghai R."/>
            <person name="Kavagutti S V."/>
        </authorList>
    </citation>
    <scope>NUCLEOTIDE SEQUENCE</scope>
</reference>
<evidence type="ECO:0000313" key="2">
    <source>
        <dbReference type="EMBL" id="CAB4761692.1"/>
    </source>
</evidence>
<organism evidence="1">
    <name type="scientific">freshwater metagenome</name>
    <dbReference type="NCBI Taxonomy" id="449393"/>
    <lineage>
        <taxon>unclassified sequences</taxon>
        <taxon>metagenomes</taxon>
        <taxon>ecological metagenomes</taxon>
    </lineage>
</organism>
<dbReference type="AlphaFoldDB" id="A0A6J6CCX8"/>
<name>A0A6J6CCX8_9ZZZZ</name>
<protein>
    <submittedName>
        <fullName evidence="1">Unannotated protein</fullName>
    </submittedName>
</protein>
<proteinExistence type="predicted"/>
<evidence type="ECO:0000313" key="1">
    <source>
        <dbReference type="EMBL" id="CAB4548965.1"/>
    </source>
</evidence>